<proteinExistence type="predicted"/>
<dbReference type="Proteomes" id="UP000794436">
    <property type="component" value="Unassembled WGS sequence"/>
</dbReference>
<sequence length="583" mass="64904">MAARFFEGDDGPFPRVCLSRAEPDTCRTFCGLEPLENVDVASQLDEILTRLAPLVDEELVQRPIEHKLSGIKSAREETETFVPELVKHLASEEESHDLRRPRIILQELAYCWSSIGIHELWSIPIAADEVSFATSEDTSSVDLARYILSALHVRNSEDIAHVKVLRVARKSVTASQFAALCSALQYARILHTLDFAKSSRLTSQDVAWLGYALFHPDAATSSWWRLILTYALEECASAGQILQRMALGNHLTSILAGSLDETTSVYYSATFHPETEILVDLMTVIADASARYDVCVDSDDLSQLPDQVPVVVSGFGLGSVSKSSIAIIATRPPSPSVLTSLDYVPGEDLEAKLQILELLGSNLTCFYAERMGYIDSATVGRILRVCPQLTMLSAKHDGSYWAGEEVGAFYSDPVLPELSLKIEKNVFVAPSKAALTTSLCQLQVFRLQKDRLGPISTSRDSVVTMIRGLPGLRYVHHDGFRQWEYPVQVLSYADGRKLAWDTLQIELDDLLTLAHDMFHPAHKRAFLSVVRTHQTREQELEATAIARLDSSLLSNIFAFATSLVPREVWVGYYNEHHSRMSLY</sequence>
<evidence type="ECO:0000313" key="1">
    <source>
        <dbReference type="EMBL" id="TMW62240.1"/>
    </source>
</evidence>
<gene>
    <name evidence="1" type="ORF">Poli38472_009733</name>
</gene>
<name>A0A8K1CGD0_PYTOL</name>
<dbReference type="EMBL" id="SPLM01000074">
    <property type="protein sequence ID" value="TMW62240.1"/>
    <property type="molecule type" value="Genomic_DNA"/>
</dbReference>
<evidence type="ECO:0000313" key="2">
    <source>
        <dbReference type="Proteomes" id="UP000794436"/>
    </source>
</evidence>
<accession>A0A8K1CGD0</accession>
<dbReference type="OrthoDB" id="165533at2759"/>
<protein>
    <submittedName>
        <fullName evidence="1">Uncharacterized protein</fullName>
    </submittedName>
</protein>
<dbReference type="SUPFAM" id="SSF52047">
    <property type="entry name" value="RNI-like"/>
    <property type="match status" value="1"/>
</dbReference>
<keyword evidence="2" id="KW-1185">Reference proteome</keyword>
<dbReference type="AlphaFoldDB" id="A0A8K1CGD0"/>
<comment type="caution">
    <text evidence="1">The sequence shown here is derived from an EMBL/GenBank/DDBJ whole genome shotgun (WGS) entry which is preliminary data.</text>
</comment>
<organism evidence="1 2">
    <name type="scientific">Pythium oligandrum</name>
    <name type="common">Mycoparasitic fungus</name>
    <dbReference type="NCBI Taxonomy" id="41045"/>
    <lineage>
        <taxon>Eukaryota</taxon>
        <taxon>Sar</taxon>
        <taxon>Stramenopiles</taxon>
        <taxon>Oomycota</taxon>
        <taxon>Peronosporomycetes</taxon>
        <taxon>Pythiales</taxon>
        <taxon>Pythiaceae</taxon>
        <taxon>Pythium</taxon>
    </lineage>
</organism>
<reference evidence="1" key="1">
    <citation type="submission" date="2019-03" db="EMBL/GenBank/DDBJ databases">
        <title>Long read genome sequence of the mycoparasitic Pythium oligandrum ATCC 38472 isolated from sugarbeet rhizosphere.</title>
        <authorList>
            <person name="Gaulin E."/>
        </authorList>
    </citation>
    <scope>NUCLEOTIDE SEQUENCE</scope>
    <source>
        <strain evidence="1">ATCC 38472_TT</strain>
    </source>
</reference>